<accession>A0ABV1F0K7</accession>
<reference evidence="1 2" key="1">
    <citation type="submission" date="2024-03" db="EMBL/GenBank/DDBJ databases">
        <title>Human intestinal bacterial collection.</title>
        <authorList>
            <person name="Pauvert C."/>
            <person name="Hitch T.C.A."/>
            <person name="Clavel T."/>
        </authorList>
    </citation>
    <scope>NUCLEOTIDE SEQUENCE [LARGE SCALE GENOMIC DNA]</scope>
    <source>
        <strain evidence="1 2">CLA-SR-H024</strain>
    </source>
</reference>
<gene>
    <name evidence="1" type="ORF">WMO63_14695</name>
</gene>
<sequence>MIIDHYGEFFPNTPEYLRWIGRISIPIFIVSL</sequence>
<proteinExistence type="predicted"/>
<dbReference type="Proteomes" id="UP001465426">
    <property type="component" value="Unassembled WGS sequence"/>
</dbReference>
<protein>
    <submittedName>
        <fullName evidence="1">Conjugal transfer protein TraX</fullName>
    </submittedName>
</protein>
<name>A0ABV1F0K7_9BACI</name>
<organism evidence="1 2">
    <name type="scientific">Niallia hominis</name>
    <dbReference type="NCBI Taxonomy" id="3133173"/>
    <lineage>
        <taxon>Bacteria</taxon>
        <taxon>Bacillati</taxon>
        <taxon>Bacillota</taxon>
        <taxon>Bacilli</taxon>
        <taxon>Bacillales</taxon>
        <taxon>Bacillaceae</taxon>
        <taxon>Niallia</taxon>
    </lineage>
</organism>
<comment type="caution">
    <text evidence="1">The sequence shown here is derived from an EMBL/GenBank/DDBJ whole genome shotgun (WGS) entry which is preliminary data.</text>
</comment>
<dbReference type="RefSeq" id="WP_231512594.1">
    <property type="nucleotide sequence ID" value="NZ_JBBMFN010000037.1"/>
</dbReference>
<evidence type="ECO:0000313" key="1">
    <source>
        <dbReference type="EMBL" id="MEQ2466904.1"/>
    </source>
</evidence>
<dbReference type="EMBL" id="JBBMFN010000037">
    <property type="protein sequence ID" value="MEQ2466904.1"/>
    <property type="molecule type" value="Genomic_DNA"/>
</dbReference>
<keyword evidence="2" id="KW-1185">Reference proteome</keyword>
<evidence type="ECO:0000313" key="2">
    <source>
        <dbReference type="Proteomes" id="UP001465426"/>
    </source>
</evidence>